<dbReference type="EMBL" id="ASWH01000002">
    <property type="protein sequence ID" value="EOW79588.1"/>
    <property type="molecule type" value="Genomic_DNA"/>
</dbReference>
<gene>
    <name evidence="2" type="ORF">I592_03728</name>
    <name evidence="1" type="ORF">UKC_00633</name>
</gene>
<name>R2VKY7_9ENTE</name>
<comment type="caution">
    <text evidence="1">The sequence shown here is derived from an EMBL/GenBank/DDBJ whole genome shotgun (WGS) entry which is preliminary data.</text>
</comment>
<dbReference type="GeneID" id="301217004"/>
<protein>
    <submittedName>
        <fullName evidence="1">Uncharacterized protein</fullName>
    </submittedName>
</protein>
<dbReference type="AlphaFoldDB" id="R2VKY7"/>
<evidence type="ECO:0000313" key="4">
    <source>
        <dbReference type="Proteomes" id="UP000014160"/>
    </source>
</evidence>
<evidence type="ECO:0000313" key="2">
    <source>
        <dbReference type="EMBL" id="EOW79588.1"/>
    </source>
</evidence>
<dbReference type="Proteomes" id="UP000013750">
    <property type="component" value="Unassembled WGS sequence"/>
</dbReference>
<evidence type="ECO:0000313" key="3">
    <source>
        <dbReference type="Proteomes" id="UP000013750"/>
    </source>
</evidence>
<sequence length="53" mass="6254">MKKQQRNREYHVALNTKENEFIVYDSCDASIYATGVTIEEAIKNYTHLKNHTH</sequence>
<keyword evidence="4" id="KW-1185">Reference proteome</keyword>
<dbReference type="PATRIC" id="fig|1158614.3.peg.653"/>
<organism evidence="1 3">
    <name type="scientific">Enterococcus gilvus ATCC BAA-350</name>
    <dbReference type="NCBI Taxonomy" id="1158614"/>
    <lineage>
        <taxon>Bacteria</taxon>
        <taxon>Bacillati</taxon>
        <taxon>Bacillota</taxon>
        <taxon>Bacilli</taxon>
        <taxon>Lactobacillales</taxon>
        <taxon>Enterococcaceae</taxon>
        <taxon>Enterococcus</taxon>
    </lineage>
</organism>
<dbReference type="Proteomes" id="UP000014160">
    <property type="component" value="Unassembled WGS sequence"/>
</dbReference>
<evidence type="ECO:0000313" key="1">
    <source>
        <dbReference type="EMBL" id="EOI58560.1"/>
    </source>
</evidence>
<dbReference type="EMBL" id="AJDQ01000003">
    <property type="protein sequence ID" value="EOI58560.1"/>
    <property type="molecule type" value="Genomic_DNA"/>
</dbReference>
<reference evidence="2 4" key="2">
    <citation type="submission" date="2013-03" db="EMBL/GenBank/DDBJ databases">
        <title>The Genome Sequence of Enterococcus gilvus ATCC BAA-350 (PacBio/Illumina hybrid assembly).</title>
        <authorList>
            <consortium name="The Broad Institute Genomics Platform"/>
            <consortium name="The Broad Institute Genome Sequencing Center for Infectious Disease"/>
            <person name="Earl A."/>
            <person name="Russ C."/>
            <person name="Gilmore M."/>
            <person name="Surin D."/>
            <person name="Walker B."/>
            <person name="Young S."/>
            <person name="Zeng Q."/>
            <person name="Gargeya S."/>
            <person name="Fitzgerald M."/>
            <person name="Haas B."/>
            <person name="Abouelleil A."/>
            <person name="Allen A.W."/>
            <person name="Alvarado L."/>
            <person name="Arachchi H.M."/>
            <person name="Berlin A.M."/>
            <person name="Chapman S.B."/>
            <person name="Gainer-Dewar J."/>
            <person name="Goldberg J."/>
            <person name="Griggs A."/>
            <person name="Gujja S."/>
            <person name="Hansen M."/>
            <person name="Howarth C."/>
            <person name="Imamovic A."/>
            <person name="Ireland A."/>
            <person name="Larimer J."/>
            <person name="McCowan C."/>
            <person name="Murphy C."/>
            <person name="Pearson M."/>
            <person name="Poon T.W."/>
            <person name="Priest M."/>
            <person name="Roberts A."/>
            <person name="Saif S."/>
            <person name="Shea T."/>
            <person name="Sisk P."/>
            <person name="Sykes S."/>
            <person name="Wortman J."/>
            <person name="Nusbaum C."/>
            <person name="Birren B."/>
        </authorList>
    </citation>
    <scope>NUCLEOTIDE SEQUENCE [LARGE SCALE GENOMIC DNA]</scope>
    <source>
        <strain evidence="2 4">ATCC BAA-350</strain>
    </source>
</reference>
<dbReference type="RefSeq" id="WP_010779082.1">
    <property type="nucleotide sequence ID" value="NZ_ASWH01000002.1"/>
</dbReference>
<proteinExistence type="predicted"/>
<dbReference type="HOGENOM" id="CLU_207080_3_0_9"/>
<reference evidence="1 3" key="1">
    <citation type="submission" date="2013-02" db="EMBL/GenBank/DDBJ databases">
        <title>The Genome Sequence of Enterococcus gilvus ATCC BAA-350.</title>
        <authorList>
            <consortium name="The Broad Institute Genome Sequencing Platform"/>
            <consortium name="The Broad Institute Genome Sequencing Center for Infectious Disease"/>
            <person name="Earl A.M."/>
            <person name="Gilmore M.S."/>
            <person name="Lebreton F."/>
            <person name="Walker B."/>
            <person name="Young S.K."/>
            <person name="Zeng Q."/>
            <person name="Gargeya S."/>
            <person name="Fitzgerald M."/>
            <person name="Haas B."/>
            <person name="Abouelleil A."/>
            <person name="Alvarado L."/>
            <person name="Arachchi H.M."/>
            <person name="Berlin A.M."/>
            <person name="Chapman S.B."/>
            <person name="Dewar J."/>
            <person name="Goldberg J."/>
            <person name="Griggs A."/>
            <person name="Gujja S."/>
            <person name="Hansen M."/>
            <person name="Howarth C."/>
            <person name="Imamovic A."/>
            <person name="Larimer J."/>
            <person name="McCowan C."/>
            <person name="Murphy C."/>
            <person name="Neiman D."/>
            <person name="Pearson M."/>
            <person name="Priest M."/>
            <person name="Roberts A."/>
            <person name="Saif S."/>
            <person name="Shea T."/>
            <person name="Sisk P."/>
            <person name="Sykes S."/>
            <person name="Wortman J."/>
            <person name="Nusbaum C."/>
            <person name="Birren B."/>
        </authorList>
    </citation>
    <scope>NUCLEOTIDE SEQUENCE [LARGE SCALE GENOMIC DNA]</scope>
    <source>
        <strain evidence="1 3">ATCC BAA-350</strain>
    </source>
</reference>
<accession>R2VKY7</accession>